<reference evidence="4 5" key="1">
    <citation type="submission" date="2023-02" db="EMBL/GenBank/DDBJ databases">
        <title>Genome sequence of Lentisphaera profundi SAORIC-696.</title>
        <authorList>
            <person name="Kim e."/>
            <person name="Cho J.-C."/>
            <person name="Choi A."/>
            <person name="Kang I."/>
        </authorList>
    </citation>
    <scope>NUCLEOTIDE SEQUENCE [LARGE SCALE GENOMIC DNA]</scope>
    <source>
        <strain evidence="4 5">SAORIC-696</strain>
    </source>
</reference>
<keyword evidence="5" id="KW-1185">Reference proteome</keyword>
<dbReference type="PANTHER" id="PTHR34512">
    <property type="entry name" value="CELL SURFACE PROTEIN"/>
    <property type="match status" value="1"/>
</dbReference>
<dbReference type="Proteomes" id="UP001214250">
    <property type="component" value="Chromosome 1"/>
</dbReference>
<dbReference type="Pfam" id="PF13360">
    <property type="entry name" value="PQQ_2"/>
    <property type="match status" value="3"/>
</dbReference>
<evidence type="ECO:0000259" key="2">
    <source>
        <dbReference type="Pfam" id="PF00754"/>
    </source>
</evidence>
<keyword evidence="1" id="KW-0732">Signal</keyword>
<protein>
    <submittedName>
        <fullName evidence="4">PQQ-binding-like beta-propeller repeat protein</fullName>
    </submittedName>
</protein>
<feature type="domain" description="Pyrrolo-quinoline quinone repeat" evidence="3">
    <location>
        <begin position="930"/>
        <end position="1092"/>
    </location>
</feature>
<dbReference type="EMBL" id="CP117811">
    <property type="protein sequence ID" value="WDE97207.1"/>
    <property type="molecule type" value="Genomic_DNA"/>
</dbReference>
<evidence type="ECO:0000313" key="5">
    <source>
        <dbReference type="Proteomes" id="UP001214250"/>
    </source>
</evidence>
<name>A0ABY7VU01_9BACT</name>
<dbReference type="PANTHER" id="PTHR34512:SF30">
    <property type="entry name" value="OUTER MEMBRANE PROTEIN ASSEMBLY FACTOR BAMB"/>
    <property type="match status" value="1"/>
</dbReference>
<dbReference type="SUPFAM" id="SSF50998">
    <property type="entry name" value="Quinoprotein alcohol dehydrogenase-like"/>
    <property type="match status" value="2"/>
</dbReference>
<evidence type="ECO:0000259" key="3">
    <source>
        <dbReference type="Pfam" id="PF13360"/>
    </source>
</evidence>
<accession>A0ABY7VU01</accession>
<feature type="domain" description="Pyrrolo-quinoline quinone repeat" evidence="3">
    <location>
        <begin position="166"/>
        <end position="302"/>
    </location>
</feature>
<sequence length="1351" mass="149656">MHLISHTLLFLIISLSSFADDWPQWRADAGHRASAKEALPAGLKPDWALQFNKRQQVWDDALNWDLMTYDRAFEPIAKDGRLYLAFNDRDKIVAYDIKSGKQLWQFFAGGPVRLAPAAWGDNIYLVSDDGYLYCLDAASGELNWKFRGAPSARKALGNKRVVSAWPARGGVVVKDGQVFFTASIWPFMGTYFYCLDAKSGKVIWLNDGTSFNYIKQPHNTFAFAGIAPQGVLAVSGDKLVIPGGRSIPAVYDAKSGKELFFNHAASKKGVGGSSVFADDEYFYVHTRLLGVRAHDLKKGKEIALSLQEPILEGDTLYTYFDGQLHCLDRKNFFAPKTGDPGYKISFPAVKKMRYIKLRGTELKDGYFGIADLNIMIDGIPMDKAHWHEKSVSSSEGRQKVGYAFDKSSKTYWLSKKEKSVPELSISLGTWYDFDNLHFLPPTGKRDKGKPEAIEVYVSNNKKDWKKVFAGELNKKTWVKGKAKKSKKWSVKLPAVSDMIKTGNTIYAATAEGIYVLDCIQQKVITKLATQDEIVRLIAASDRLVAVSLEGRITVYSNQTAKFRQVKNKFASVRPAALAVTRATSLVKMAADDKAYAMLVGPSSLDEITALLKASQMQLLVLGVPLAKLNDWRSQLDAAGLYGKRVSIFSENLDEFKAPSYIFQLIALGANFTDTTTEWKALWSSLRPYGGVLALGKHSSKAALKLPQAQLKQYKGEKFVLKQGALPGSADWTHMYGDMANTVKSDDKLIKLPLGVLWFGGNSNLEVLPRHGHGPPEQVVGGRLVIEGMDMISARDVYTGRPLWKKKFKNLGNYGVYFDKTYKDTPLSTAYNQVHIPGAGGRGTNYVALADKVYVLEGDTCHIIDAATGRDLKDVHIPKNEQGDEQAWAFLGLEQEFLIGGTGFANYTKKAPVKKMNSWVQNVDLSGSNGLAVFDRHSGEKLWQVKANYSFLHNCIVAGEGKIYLLDRLPSTFESKLKRRGKSLPDQYRLLCLDLKTGKELWSNTEGIFGTWLGYSKQHDVLIQGTSKARDRSNMEAAMGMVAYQGGNGKVLWQDLKRKYAGPMMIHNETIITNVEGGKLSAGAYDLKTGKSRLVKNAVSGKMEPWKFTRTYGCNTAIASENLLTFRSGAAGFYDLTTFTGTGNFGGFKSSCTSNLVVANGVLNAPDYTRTCSCAYQNQTSLGMVHMPELDYWVKSRPGLELSSNQQVEQLGINFGAPGDRMDAKGLFWVNYPSTDESSTKLFSIAGDKLAYHRSASLSGGLSWVKNNSIEGLNEFKIKLSAKKYKLRLYFPKVEASTFHVEVNGKRVLENFSPFSSTQYKEFSIAGGETKIKLIPVKGRTHISGISFHAGE</sequence>
<dbReference type="SMART" id="SM00564">
    <property type="entry name" value="PQQ"/>
    <property type="match status" value="6"/>
</dbReference>
<feature type="chain" id="PRO_5045897867" evidence="1">
    <location>
        <begin position="20"/>
        <end position="1351"/>
    </location>
</feature>
<gene>
    <name evidence="4" type="ORF">PQO03_04470</name>
</gene>
<dbReference type="InterPro" id="IPR018391">
    <property type="entry name" value="PQQ_b-propeller_rpt"/>
</dbReference>
<dbReference type="InterPro" id="IPR002372">
    <property type="entry name" value="PQQ_rpt_dom"/>
</dbReference>
<organism evidence="4 5">
    <name type="scientific">Lentisphaera profundi</name>
    <dbReference type="NCBI Taxonomy" id="1658616"/>
    <lineage>
        <taxon>Bacteria</taxon>
        <taxon>Pseudomonadati</taxon>
        <taxon>Lentisphaerota</taxon>
        <taxon>Lentisphaeria</taxon>
        <taxon>Lentisphaerales</taxon>
        <taxon>Lentisphaeraceae</taxon>
        <taxon>Lentisphaera</taxon>
    </lineage>
</organism>
<feature type="signal peptide" evidence="1">
    <location>
        <begin position="1"/>
        <end position="19"/>
    </location>
</feature>
<dbReference type="Gene3D" id="2.60.120.260">
    <property type="entry name" value="Galactose-binding domain-like"/>
    <property type="match status" value="1"/>
</dbReference>
<evidence type="ECO:0000256" key="1">
    <source>
        <dbReference type="SAM" id="SignalP"/>
    </source>
</evidence>
<dbReference type="Gene3D" id="2.130.10.10">
    <property type="entry name" value="YVTN repeat-like/Quinoprotein amine dehydrogenase"/>
    <property type="match status" value="2"/>
</dbReference>
<dbReference type="InterPro" id="IPR011047">
    <property type="entry name" value="Quinoprotein_ADH-like_sf"/>
</dbReference>
<dbReference type="SUPFAM" id="SSF49785">
    <property type="entry name" value="Galactose-binding domain-like"/>
    <property type="match status" value="1"/>
</dbReference>
<dbReference type="RefSeq" id="WP_274151453.1">
    <property type="nucleotide sequence ID" value="NZ_CP117811.1"/>
</dbReference>
<evidence type="ECO:0000313" key="4">
    <source>
        <dbReference type="EMBL" id="WDE97207.1"/>
    </source>
</evidence>
<feature type="domain" description="F5/8 type C" evidence="2">
    <location>
        <begin position="391"/>
        <end position="491"/>
    </location>
</feature>
<proteinExistence type="predicted"/>
<dbReference type="InterPro" id="IPR000421">
    <property type="entry name" value="FA58C"/>
</dbReference>
<dbReference type="Pfam" id="PF00754">
    <property type="entry name" value="F5_F8_type_C"/>
    <property type="match status" value="1"/>
</dbReference>
<dbReference type="InterPro" id="IPR015943">
    <property type="entry name" value="WD40/YVTN_repeat-like_dom_sf"/>
</dbReference>
<feature type="domain" description="Pyrrolo-quinoline quinone repeat" evidence="3">
    <location>
        <begin position="55"/>
        <end position="151"/>
    </location>
</feature>
<dbReference type="InterPro" id="IPR008979">
    <property type="entry name" value="Galactose-bd-like_sf"/>
</dbReference>